<accession>A0A6N7Z7I6</accession>
<keyword evidence="3" id="KW-1185">Reference proteome</keyword>
<name>A0A6N7Z7I6_9PSEU</name>
<dbReference type="RefSeq" id="WP_154759314.1">
    <property type="nucleotide sequence ID" value="NZ_WMBA01000044.1"/>
</dbReference>
<organism evidence="2 3">
    <name type="scientific">Amycolatopsis pithecellobii</name>
    <dbReference type="NCBI Taxonomy" id="664692"/>
    <lineage>
        <taxon>Bacteria</taxon>
        <taxon>Bacillati</taxon>
        <taxon>Actinomycetota</taxon>
        <taxon>Actinomycetes</taxon>
        <taxon>Pseudonocardiales</taxon>
        <taxon>Pseudonocardiaceae</taxon>
        <taxon>Amycolatopsis</taxon>
    </lineage>
</organism>
<proteinExistence type="predicted"/>
<feature type="region of interest" description="Disordered" evidence="1">
    <location>
        <begin position="1"/>
        <end position="22"/>
    </location>
</feature>
<dbReference type="AlphaFoldDB" id="A0A6N7Z7I6"/>
<dbReference type="EMBL" id="WMBA01000044">
    <property type="protein sequence ID" value="MTD57174.1"/>
    <property type="molecule type" value="Genomic_DNA"/>
</dbReference>
<evidence type="ECO:0000313" key="3">
    <source>
        <dbReference type="Proteomes" id="UP000440096"/>
    </source>
</evidence>
<evidence type="ECO:0000256" key="1">
    <source>
        <dbReference type="SAM" id="MobiDB-lite"/>
    </source>
</evidence>
<protein>
    <submittedName>
        <fullName evidence="2">Uncharacterized protein</fullName>
    </submittedName>
</protein>
<dbReference type="Proteomes" id="UP000440096">
    <property type="component" value="Unassembled WGS sequence"/>
</dbReference>
<reference evidence="2 3" key="1">
    <citation type="submission" date="2019-11" db="EMBL/GenBank/DDBJ databases">
        <title>Draft genome of Amycolatopsis RM579.</title>
        <authorList>
            <person name="Duangmal K."/>
            <person name="Mingma R."/>
        </authorList>
    </citation>
    <scope>NUCLEOTIDE SEQUENCE [LARGE SCALE GENOMIC DNA]</scope>
    <source>
        <strain evidence="2 3">RM579</strain>
    </source>
</reference>
<gene>
    <name evidence="2" type="ORF">GKO32_24805</name>
</gene>
<sequence length="58" mass="6062">MSTNDSPPEPSRGHYETGTQPEDCEECVCADCAAWVGAREITRCGGPCATCVAEGPSQ</sequence>
<comment type="caution">
    <text evidence="2">The sequence shown here is derived from an EMBL/GenBank/DDBJ whole genome shotgun (WGS) entry which is preliminary data.</text>
</comment>
<evidence type="ECO:0000313" key="2">
    <source>
        <dbReference type="EMBL" id="MTD57174.1"/>
    </source>
</evidence>